<name>M2S3U1_ENTHI</name>
<reference evidence="1 2" key="1">
    <citation type="submission" date="2013-02" db="EMBL/GenBank/DDBJ databases">
        <authorList>
            <person name="Hannick L."/>
            <person name="Zafar N."/>
            <person name="Lorenzi H."/>
            <person name="Ali I.A."/>
            <person name="Petri W.P."/>
            <person name="Caler E."/>
        </authorList>
    </citation>
    <scope>NUCLEOTIDE SEQUENCE [LARGE SCALE GENOMIC DNA]</scope>
    <source>
        <strain evidence="1 2">KU27</strain>
    </source>
</reference>
<dbReference type="VEuPathDB" id="AmoebaDB:EHI5A_076730"/>
<dbReference type="Proteomes" id="UP000011755">
    <property type="component" value="Unassembled WGS sequence"/>
</dbReference>
<evidence type="ECO:0000313" key="2">
    <source>
        <dbReference type="Proteomes" id="UP000011755"/>
    </source>
</evidence>
<evidence type="ECO:0000313" key="1">
    <source>
        <dbReference type="EMBL" id="EMD45552.1"/>
    </source>
</evidence>
<dbReference type="EMBL" id="KB444764">
    <property type="protein sequence ID" value="EMD45552.1"/>
    <property type="molecule type" value="Genomic_DNA"/>
</dbReference>
<gene>
    <name evidence="1" type="ORF">EHI5A_076730</name>
</gene>
<accession>M2S3U1</accession>
<dbReference type="AlphaFoldDB" id="M2S3U1"/>
<protein>
    <submittedName>
        <fullName evidence="1">Uncharacterized protein</fullName>
    </submittedName>
</protein>
<sequence>MSSFKRPHDDIFEDVATMDILDVYQEAQMEPRVNSFLKKFFFTMKDPQYLDWRLNNDQRVNTDEMREDLIRNKLESIRRCERISNYLDEQNISLNSFSTWNKKFSKKRAKVVVNGTIPEWVKAHSKKCQEGDVKEIKGGVEEIGSLSTNESLEEMKALKSMLKQYKKDEVEKKPRKTETED</sequence>
<proteinExistence type="predicted"/>
<organism evidence="1 2">
    <name type="scientific">Entamoeba histolytica KU27</name>
    <dbReference type="NCBI Taxonomy" id="885311"/>
    <lineage>
        <taxon>Eukaryota</taxon>
        <taxon>Amoebozoa</taxon>
        <taxon>Evosea</taxon>
        <taxon>Archamoebae</taxon>
        <taxon>Mastigamoebida</taxon>
        <taxon>Entamoebidae</taxon>
        <taxon>Entamoeba</taxon>
    </lineage>
</organism>